<dbReference type="GO" id="GO:0005506">
    <property type="term" value="F:iron ion binding"/>
    <property type="evidence" value="ECO:0007669"/>
    <property type="project" value="InterPro"/>
</dbReference>
<evidence type="ECO:0000256" key="10">
    <source>
        <dbReference type="ARBA" id="ARBA00023002"/>
    </source>
</evidence>
<sequence>MVFTLVNILLGVGCILVLLYYYVISGFDFWKKRHIPGPKPSLLFGNFKDVILAKVHQADYLKNIYKSYSNEPVVGVFIWSKPVLVVKDLDLIKDILIKSFDNFADRGIQIHEDIDPLSMNLVFLEPKKWRPLRQKLTPVFTSKKLKVMFYLINDCADHFKKYMQTLVDLDEPVECRELTAKFTTDVIGVCAFGLNMNALSNEESEFRRMGRKIFDVTWYNRLRHASRLLPHWLARFLKPIARDDKIIDFFVTTFMETMAYRKKNNIRKNDFVDLLMDVKDSPKQIDDEESLRKYPPALTLFRKSMNDHSFPGTDISIPRDTCMLIPTYAIHHDPTYYPDPDKFDPERFDKETANGRPHMTFLPFGDGPRERFAQNQSKVGLAMIIRNFKLEVCERTCKTYIKHAGSPLLAPLDGLFITTDSETDLCKQGIRFSVLQLNKQIVKIKIMAVGIVEVLLGMGTILLLLYYFIIMGFDFWEKRGIPGPRPIPLFGNFKDVILAKMHQADYLKSIYENYPNEPAVGVFMWNRPVLVVKDLDMIKDVLIKSFSDFSDRGIFVIHEDIDPLSKHLVFLEPKRWKPLRKKLTPAFSSGKLREMFYLINECATHYDQYMQTIVNKNEPVDCRDLAAKFTTDVIGVCAFGLNMNALLNEESEFRKMGRLIFADSWHNRARRLTRLLPHWSARFLKPIARDEKIIDFFVTTLRETMEYRKKNNVRKHDIVDVLMDIKDNPEQFNDEEITELFLTAQAFVFFIAGFDTTSNAMSHAMYELALNPDIQEKLRQEVNATYSENNKKFSYDSVRNMKYLDKVFKETLRKYPPAFTLSRKSMNDHSFSGTKITIPKGTSLMIPTYAIHHDPSYYPDPDKFDPERFDEGNANNRIQMTFLPFGDGPRNCIGERFAYNQFKVGIAMTVRKFKLEVCERTCKNYVKHARLSTLSPTDGLLSTFCIEENIVVILKMIIESFFCVACILTISIAISFYYFLTWNFDFWKKLNVKGPEPVPFFGNYKDNIFGKIHSTELTKRFYDEFANEKMVGIYVYGSPVLILRDLDLIRDVLIKDFAAFSDRGIRVHDRVEPLSQHFFNLPVSTWRPLRKSLTPAFSCTRMKGMFELMAQVAELFVSFLEKNIECEESLECCALVAKFATEVIGECGFGSQMGEFEDKVSEFREVSKTRIKSNLWNFVRRNLRQFWPSIYKYCSMFCNKKLLRYYVNMINSVNYTRSKEGIKRKDYVEILLHLKNNPEQTQNLELSDSILAAQSYVFFTAGSDTTALIISNLFYELAVNESIQDRLREEIQDQKLSYHGLKNMEYLDKVWKETLRKYPLRNIQRASNQIYTFSKTNVTIPANTQIIIPNYAIHYDSQYYHEPEVFNPERFDGRGDFSHPMIYLPFGKGPRDCIGSQFAVHISKILIVKVLEYFKVEISSESLTREENDPRQVLLSPKGGIRLKFKRL</sequence>
<comment type="caution">
    <text evidence="16">The sequence shown here is derived from an EMBL/GenBank/DDBJ whole genome shotgun (WGS) entry which is preliminary data.</text>
</comment>
<keyword evidence="12" id="KW-0503">Monooxygenase</keyword>
<evidence type="ECO:0000256" key="13">
    <source>
        <dbReference type="ARBA" id="ARBA00023136"/>
    </source>
</evidence>
<dbReference type="STRING" id="543379.A0A232ENM0"/>
<dbReference type="PANTHER" id="PTHR24292:SF54">
    <property type="entry name" value="CYP9F3-RELATED"/>
    <property type="match status" value="1"/>
</dbReference>
<evidence type="ECO:0000256" key="4">
    <source>
        <dbReference type="ARBA" id="ARBA00004406"/>
    </source>
</evidence>
<dbReference type="GO" id="GO:0005789">
    <property type="term" value="C:endoplasmic reticulum membrane"/>
    <property type="evidence" value="ECO:0007669"/>
    <property type="project" value="UniProtKB-SubCell"/>
</dbReference>
<evidence type="ECO:0000256" key="5">
    <source>
        <dbReference type="ARBA" id="ARBA00010617"/>
    </source>
</evidence>
<evidence type="ECO:0000256" key="14">
    <source>
        <dbReference type="PIRSR" id="PIRSR602403-1"/>
    </source>
</evidence>
<dbReference type="InterPro" id="IPR050476">
    <property type="entry name" value="Insect_CytP450_Detox"/>
</dbReference>
<keyword evidence="8" id="KW-0256">Endoplasmic reticulum</keyword>
<keyword evidence="17" id="KW-1185">Reference proteome</keyword>
<dbReference type="CDD" id="cd11056">
    <property type="entry name" value="CYP6-like"/>
    <property type="match status" value="3"/>
</dbReference>
<dbReference type="PROSITE" id="PS00086">
    <property type="entry name" value="CYTOCHROME_P450"/>
    <property type="match status" value="2"/>
</dbReference>
<keyword evidence="15" id="KW-1133">Transmembrane helix</keyword>
<dbReference type="Pfam" id="PF00067">
    <property type="entry name" value="p450"/>
    <property type="match status" value="4"/>
</dbReference>
<dbReference type="GO" id="GO:0004497">
    <property type="term" value="F:monooxygenase activity"/>
    <property type="evidence" value="ECO:0007669"/>
    <property type="project" value="UniProtKB-KW"/>
</dbReference>
<dbReference type="InterPro" id="IPR017972">
    <property type="entry name" value="Cyt_P450_CS"/>
</dbReference>
<keyword evidence="10" id="KW-0560">Oxidoreductase</keyword>
<evidence type="ECO:0000256" key="7">
    <source>
        <dbReference type="ARBA" id="ARBA00022723"/>
    </source>
</evidence>
<feature type="binding site" description="axial binding residue" evidence="14">
    <location>
        <position position="892"/>
    </location>
    <ligand>
        <name>heme</name>
        <dbReference type="ChEBI" id="CHEBI:30413"/>
    </ligand>
    <ligandPart>
        <name>Fe</name>
        <dbReference type="ChEBI" id="CHEBI:18248"/>
    </ligandPart>
</feature>
<dbReference type="InterPro" id="IPR036396">
    <property type="entry name" value="Cyt_P450_sf"/>
</dbReference>
<dbReference type="EMBL" id="NNAY01003111">
    <property type="protein sequence ID" value="OXU19955.1"/>
    <property type="molecule type" value="Genomic_DNA"/>
</dbReference>
<gene>
    <name evidence="16" type="ORF">TSAR_013214</name>
</gene>
<dbReference type="SUPFAM" id="SSF48264">
    <property type="entry name" value="Cytochrome P450"/>
    <property type="match status" value="3"/>
</dbReference>
<dbReference type="InterPro" id="IPR001128">
    <property type="entry name" value="Cyt_P450"/>
</dbReference>
<dbReference type="Proteomes" id="UP000215335">
    <property type="component" value="Unassembled WGS sequence"/>
</dbReference>
<name>A0A232ENM0_9HYME</name>
<evidence type="ECO:0000313" key="17">
    <source>
        <dbReference type="Proteomes" id="UP000215335"/>
    </source>
</evidence>
<keyword evidence="7 14" id="KW-0479">Metal-binding</keyword>
<dbReference type="FunFam" id="1.10.630.10:FF:000042">
    <property type="entry name" value="Cytochrome P450"/>
    <property type="match status" value="1"/>
</dbReference>
<dbReference type="FunFam" id="1.10.630.10:FF:000182">
    <property type="entry name" value="Cytochrome P450 3A4"/>
    <property type="match status" value="1"/>
</dbReference>
<dbReference type="PRINTS" id="PR00465">
    <property type="entry name" value="EP450IV"/>
</dbReference>
<evidence type="ECO:0000256" key="2">
    <source>
        <dbReference type="ARBA" id="ARBA00003690"/>
    </source>
</evidence>
<evidence type="ECO:0000256" key="3">
    <source>
        <dbReference type="ARBA" id="ARBA00004174"/>
    </source>
</evidence>
<comment type="cofactor">
    <cofactor evidence="1 14">
        <name>heme</name>
        <dbReference type="ChEBI" id="CHEBI:30413"/>
    </cofactor>
</comment>
<comment type="subcellular location">
    <subcellularLocation>
        <location evidence="4">Endoplasmic reticulum membrane</location>
        <topology evidence="4">Peripheral membrane protein</topology>
    </subcellularLocation>
    <subcellularLocation>
        <location evidence="3">Microsome membrane</location>
        <topology evidence="3">Peripheral membrane protein</topology>
    </subcellularLocation>
</comment>
<organism evidence="16 17">
    <name type="scientific">Trichomalopsis sarcophagae</name>
    <dbReference type="NCBI Taxonomy" id="543379"/>
    <lineage>
        <taxon>Eukaryota</taxon>
        <taxon>Metazoa</taxon>
        <taxon>Ecdysozoa</taxon>
        <taxon>Arthropoda</taxon>
        <taxon>Hexapoda</taxon>
        <taxon>Insecta</taxon>
        <taxon>Pterygota</taxon>
        <taxon>Neoptera</taxon>
        <taxon>Endopterygota</taxon>
        <taxon>Hymenoptera</taxon>
        <taxon>Apocrita</taxon>
        <taxon>Proctotrupomorpha</taxon>
        <taxon>Chalcidoidea</taxon>
        <taxon>Pteromalidae</taxon>
        <taxon>Pteromalinae</taxon>
        <taxon>Trichomalopsis</taxon>
    </lineage>
</organism>
<comment type="similarity">
    <text evidence="5">Belongs to the cytochrome P450 family.</text>
</comment>
<keyword evidence="13 15" id="KW-0472">Membrane</keyword>
<evidence type="ECO:0000256" key="8">
    <source>
        <dbReference type="ARBA" id="ARBA00022824"/>
    </source>
</evidence>
<keyword evidence="11 14" id="KW-0408">Iron</keyword>
<evidence type="ECO:0000256" key="12">
    <source>
        <dbReference type="ARBA" id="ARBA00023033"/>
    </source>
</evidence>
<protein>
    <recommendedName>
        <fullName evidence="18">Cytochrome P450</fullName>
    </recommendedName>
</protein>
<evidence type="ECO:0000256" key="6">
    <source>
        <dbReference type="ARBA" id="ARBA00022617"/>
    </source>
</evidence>
<evidence type="ECO:0000256" key="11">
    <source>
        <dbReference type="ARBA" id="ARBA00023004"/>
    </source>
</evidence>
<comment type="function">
    <text evidence="2">May be involved in the metabolism of insect hormones and in the breakdown of synthetic insecticides.</text>
</comment>
<accession>A0A232ENM0</accession>
<proteinExistence type="inferred from homology"/>
<feature type="transmembrane region" description="Helical" evidence="15">
    <location>
        <begin position="446"/>
        <end position="469"/>
    </location>
</feature>
<dbReference type="PANTHER" id="PTHR24292">
    <property type="entry name" value="CYTOCHROME P450"/>
    <property type="match status" value="1"/>
</dbReference>
<evidence type="ECO:0008006" key="18">
    <source>
        <dbReference type="Google" id="ProtNLM"/>
    </source>
</evidence>
<evidence type="ECO:0000256" key="1">
    <source>
        <dbReference type="ARBA" id="ARBA00001971"/>
    </source>
</evidence>
<feature type="transmembrane region" description="Helical" evidence="15">
    <location>
        <begin position="956"/>
        <end position="980"/>
    </location>
</feature>
<feature type="transmembrane region" description="Helical" evidence="15">
    <location>
        <begin position="6"/>
        <end position="24"/>
    </location>
</feature>
<keyword evidence="9" id="KW-0492">Microsome</keyword>
<dbReference type="Gene3D" id="1.10.630.10">
    <property type="entry name" value="Cytochrome P450"/>
    <property type="match status" value="4"/>
</dbReference>
<reference evidence="16 17" key="1">
    <citation type="journal article" date="2017" name="Curr. Biol.">
        <title>The Evolution of Venom by Co-option of Single-Copy Genes.</title>
        <authorList>
            <person name="Martinson E.O."/>
            <person name="Mrinalini"/>
            <person name="Kelkar Y.D."/>
            <person name="Chang C.H."/>
            <person name="Werren J.H."/>
        </authorList>
    </citation>
    <scope>NUCLEOTIDE SEQUENCE [LARGE SCALE GENOMIC DNA]</scope>
    <source>
        <strain evidence="16 17">Alberta</strain>
        <tissue evidence="16">Whole body</tissue>
    </source>
</reference>
<dbReference type="PRINTS" id="PR00385">
    <property type="entry name" value="P450"/>
</dbReference>
<evidence type="ECO:0000256" key="15">
    <source>
        <dbReference type="SAM" id="Phobius"/>
    </source>
</evidence>
<dbReference type="InterPro" id="IPR002403">
    <property type="entry name" value="Cyt_P450_E_grp-IV"/>
</dbReference>
<dbReference type="GO" id="GO:0020037">
    <property type="term" value="F:heme binding"/>
    <property type="evidence" value="ECO:0007669"/>
    <property type="project" value="InterPro"/>
</dbReference>
<keyword evidence="15" id="KW-0812">Transmembrane</keyword>
<keyword evidence="6 14" id="KW-0349">Heme</keyword>
<evidence type="ECO:0000256" key="9">
    <source>
        <dbReference type="ARBA" id="ARBA00022848"/>
    </source>
</evidence>
<evidence type="ECO:0000313" key="16">
    <source>
        <dbReference type="EMBL" id="OXU19955.1"/>
    </source>
</evidence>
<dbReference type="OrthoDB" id="2789670at2759"/>
<dbReference type="GO" id="GO:0016705">
    <property type="term" value="F:oxidoreductase activity, acting on paired donors, with incorporation or reduction of molecular oxygen"/>
    <property type="evidence" value="ECO:0007669"/>
    <property type="project" value="InterPro"/>
</dbReference>